<dbReference type="Pfam" id="PF00067">
    <property type="entry name" value="p450"/>
    <property type="match status" value="2"/>
</dbReference>
<dbReference type="AlphaFoldDB" id="M8A6N8"/>
<dbReference type="PANTHER" id="PTHR24298:SF636">
    <property type="entry name" value="OS07G0451300 PROTEIN"/>
    <property type="match status" value="1"/>
</dbReference>
<evidence type="ECO:0000256" key="7">
    <source>
        <dbReference type="RuleBase" id="RU000461"/>
    </source>
</evidence>
<evidence type="ECO:0000256" key="5">
    <source>
        <dbReference type="ARBA" id="ARBA00023136"/>
    </source>
</evidence>
<dbReference type="EMBL" id="KD110079">
    <property type="protein sequence ID" value="EMS60365.1"/>
    <property type="molecule type" value="Genomic_DNA"/>
</dbReference>
<gene>
    <name evidence="8" type="ORF">TRIUR3_29661</name>
</gene>
<dbReference type="OMA" id="EGDENCT"/>
<dbReference type="InterPro" id="IPR051103">
    <property type="entry name" value="Plant_metabolite_P450s"/>
</dbReference>
<dbReference type="PROSITE" id="PS00086">
    <property type="entry name" value="CYTOCHROME_P450"/>
    <property type="match status" value="1"/>
</dbReference>
<keyword evidence="6 7" id="KW-0408">Iron</keyword>
<evidence type="ECO:0000256" key="6">
    <source>
        <dbReference type="PIRSR" id="PIRSR602401-1"/>
    </source>
</evidence>
<dbReference type="PRINTS" id="PR00463">
    <property type="entry name" value="EP450I"/>
</dbReference>
<dbReference type="SUPFAM" id="SSF48264">
    <property type="entry name" value="Cytochrome P450"/>
    <property type="match status" value="2"/>
</dbReference>
<reference evidence="8" key="1">
    <citation type="journal article" date="2013" name="Nature">
        <title>Draft genome of the wheat A-genome progenitor Triticum urartu.</title>
        <authorList>
            <person name="Ling H.Q."/>
            <person name="Zhao S."/>
            <person name="Liu D."/>
            <person name="Wang J."/>
            <person name="Sun H."/>
            <person name="Zhang C."/>
            <person name="Fan H."/>
            <person name="Li D."/>
            <person name="Dong L."/>
            <person name="Tao Y."/>
            <person name="Gao C."/>
            <person name="Wu H."/>
            <person name="Li Y."/>
            <person name="Cui Y."/>
            <person name="Guo X."/>
            <person name="Zheng S."/>
            <person name="Wang B."/>
            <person name="Yu K."/>
            <person name="Liang Q."/>
            <person name="Yang W."/>
            <person name="Lou X."/>
            <person name="Chen J."/>
            <person name="Feng M."/>
            <person name="Jian J."/>
            <person name="Zhang X."/>
            <person name="Luo G."/>
            <person name="Jiang Y."/>
            <person name="Liu J."/>
            <person name="Wang Z."/>
            <person name="Sha Y."/>
            <person name="Zhang B."/>
            <person name="Wu H."/>
            <person name="Tang D."/>
            <person name="Shen Q."/>
            <person name="Xue P."/>
            <person name="Zou S."/>
            <person name="Wang X."/>
            <person name="Liu X."/>
            <person name="Wang F."/>
            <person name="Yang Y."/>
            <person name="An X."/>
            <person name="Dong Z."/>
            <person name="Zhang K."/>
            <person name="Zhang X."/>
            <person name="Luo M.C."/>
            <person name="Dvorak J."/>
            <person name="Tong Y."/>
            <person name="Wang J."/>
            <person name="Yang H."/>
            <person name="Li Z."/>
            <person name="Wang D."/>
            <person name="Zhang A."/>
            <person name="Wang J."/>
        </authorList>
    </citation>
    <scope>NUCLEOTIDE SEQUENCE</scope>
</reference>
<dbReference type="GO" id="GO:0016020">
    <property type="term" value="C:membrane"/>
    <property type="evidence" value="ECO:0007669"/>
    <property type="project" value="UniProtKB-SubCell"/>
</dbReference>
<dbReference type="GO" id="GO:0016709">
    <property type="term" value="F:oxidoreductase activity, acting on paired donors, with incorporation or reduction of molecular oxygen, NAD(P)H as one donor, and incorporation of one atom of oxygen"/>
    <property type="evidence" value="ECO:0007669"/>
    <property type="project" value="TreeGrafter"/>
</dbReference>
<evidence type="ECO:0000256" key="2">
    <source>
        <dbReference type="ARBA" id="ARBA00022692"/>
    </source>
</evidence>
<dbReference type="PANTHER" id="PTHR24298">
    <property type="entry name" value="FLAVONOID 3'-MONOOXYGENASE-RELATED"/>
    <property type="match status" value="1"/>
</dbReference>
<dbReference type="InterPro" id="IPR036396">
    <property type="entry name" value="Cyt_P450_sf"/>
</dbReference>
<feature type="binding site" description="axial binding residue" evidence="6">
    <location>
        <position position="578"/>
    </location>
    <ligand>
        <name>heme</name>
        <dbReference type="ChEBI" id="CHEBI:30413"/>
    </ligand>
    <ligandPart>
        <name>Fe</name>
        <dbReference type="ChEBI" id="CHEBI:18248"/>
    </ligandPart>
</feature>
<comment type="cofactor">
    <cofactor evidence="6">
        <name>heme</name>
        <dbReference type="ChEBI" id="CHEBI:30413"/>
    </cofactor>
</comment>
<evidence type="ECO:0000256" key="3">
    <source>
        <dbReference type="ARBA" id="ARBA00022723"/>
    </source>
</evidence>
<keyword evidence="6 7" id="KW-0349">Heme</keyword>
<dbReference type="STRING" id="4572.M8A6N8"/>
<keyword evidence="2" id="KW-0812">Transmembrane</keyword>
<dbReference type="Gene3D" id="1.10.630.10">
    <property type="entry name" value="Cytochrome P450"/>
    <property type="match status" value="2"/>
</dbReference>
<organism evidence="8">
    <name type="scientific">Triticum urartu</name>
    <name type="common">Red wild einkorn</name>
    <name type="synonym">Crithodium urartu</name>
    <dbReference type="NCBI Taxonomy" id="4572"/>
    <lineage>
        <taxon>Eukaryota</taxon>
        <taxon>Viridiplantae</taxon>
        <taxon>Streptophyta</taxon>
        <taxon>Embryophyta</taxon>
        <taxon>Tracheophyta</taxon>
        <taxon>Spermatophyta</taxon>
        <taxon>Magnoliopsida</taxon>
        <taxon>Liliopsida</taxon>
        <taxon>Poales</taxon>
        <taxon>Poaceae</taxon>
        <taxon>BOP clade</taxon>
        <taxon>Pooideae</taxon>
        <taxon>Triticodae</taxon>
        <taxon>Triticeae</taxon>
        <taxon>Triticinae</taxon>
        <taxon>Triticum</taxon>
    </lineage>
</organism>
<dbReference type="GO" id="GO:0020037">
    <property type="term" value="F:heme binding"/>
    <property type="evidence" value="ECO:0007669"/>
    <property type="project" value="InterPro"/>
</dbReference>
<keyword evidence="5" id="KW-0472">Membrane</keyword>
<evidence type="ECO:0000313" key="8">
    <source>
        <dbReference type="EMBL" id="EMS60365.1"/>
    </source>
</evidence>
<name>M8A6N8_TRIUA</name>
<evidence type="ECO:0000256" key="4">
    <source>
        <dbReference type="ARBA" id="ARBA00022989"/>
    </source>
</evidence>
<dbReference type="PRINTS" id="PR00385">
    <property type="entry name" value="P450"/>
</dbReference>
<sequence length="637" mass="70075">MGDPRFYLCRESTFEPAIFIAGRDAAHRTLARDGATFAHRPPSWSFGFNAHGVNSAQYGGRWSLLRRNISSHLAGAPLAGALQYSVGKLVSSLECAAAAAKNHVVVPSEMLRHAVVSFFASLCFGEGVEEDVLRQLRGVHAEILSLVVELGAFHLMPALLEVACYFPRCRKLSNVQKRHRATVMTLISARQQRDSDGVGSGRRRCYVDTLLELRLGDEEMVSLCWEFMNAAAKITSTALEWIMARLVLHQARGVLRRHLSAAAPPPPPPPPRRYLAIPRRETKKDPPHALSPHFPRVSLAAPAPADKSAHDARYVFGALPAPAAMDSDDEKVLTALLEEEADAATQDEEHLMVPTALGGLLAGDAKPRRGGSAPGRRKAKNRHQVEGYCMLYSDYFADAPLHGDKVFRRHYRMGRKLFLRIINELKEYDNYFRCKKDCTGTLGFTSIQKCMTAMRMLAYGAPGEVDGNCTADGERRSPFLDAVVLEALRRHPPAHYLLAHTTDKDVYLDGYVIPKGSVVNYGVADIGRDATSWTNPVEFLPERFLEGGEGYGVSVTAGSGSGEESMKMMPFGSGRRACPGATVALTVLKSFVEKLVTRFEWTPVGAVDMEEKPGLVTEMRTPLRTCLVVRPHVQPTN</sequence>
<evidence type="ECO:0000256" key="1">
    <source>
        <dbReference type="ARBA" id="ARBA00004167"/>
    </source>
</evidence>
<keyword evidence="4" id="KW-1133">Transmembrane helix</keyword>
<comment type="similarity">
    <text evidence="7">Belongs to the cytochrome P450 family.</text>
</comment>
<protein>
    <submittedName>
        <fullName evidence="8">Cytochrome P450 89A2</fullName>
    </submittedName>
</protein>
<dbReference type="GO" id="GO:0005506">
    <property type="term" value="F:iron ion binding"/>
    <property type="evidence" value="ECO:0007669"/>
    <property type="project" value="InterPro"/>
</dbReference>
<dbReference type="eggNOG" id="KOG0156">
    <property type="taxonomic scope" value="Eukaryota"/>
</dbReference>
<keyword evidence="7" id="KW-0503">Monooxygenase</keyword>
<accession>M8A6N8</accession>
<keyword evidence="7" id="KW-0560">Oxidoreductase</keyword>
<dbReference type="InterPro" id="IPR002401">
    <property type="entry name" value="Cyt_P450_E_grp-I"/>
</dbReference>
<dbReference type="InterPro" id="IPR001128">
    <property type="entry name" value="Cyt_P450"/>
</dbReference>
<comment type="subcellular location">
    <subcellularLocation>
        <location evidence="1">Membrane</location>
        <topology evidence="1">Single-pass membrane protein</topology>
    </subcellularLocation>
</comment>
<dbReference type="InterPro" id="IPR017972">
    <property type="entry name" value="Cyt_P450_CS"/>
</dbReference>
<proteinExistence type="inferred from homology"/>
<keyword evidence="3 6" id="KW-0479">Metal-binding</keyword>